<organism evidence="1 2">
    <name type="scientific">Tilletia indica</name>
    <dbReference type="NCBI Taxonomy" id="43049"/>
    <lineage>
        <taxon>Eukaryota</taxon>
        <taxon>Fungi</taxon>
        <taxon>Dikarya</taxon>
        <taxon>Basidiomycota</taxon>
        <taxon>Ustilaginomycotina</taxon>
        <taxon>Exobasidiomycetes</taxon>
        <taxon>Tilletiales</taxon>
        <taxon>Tilletiaceae</taxon>
        <taxon>Tilletia</taxon>
    </lineage>
</organism>
<dbReference type="Proteomes" id="UP000077521">
    <property type="component" value="Unassembled WGS sequence"/>
</dbReference>
<keyword evidence="2" id="KW-1185">Reference proteome</keyword>
<evidence type="ECO:0008006" key="3">
    <source>
        <dbReference type="Google" id="ProtNLM"/>
    </source>
</evidence>
<evidence type="ECO:0000313" key="2">
    <source>
        <dbReference type="Proteomes" id="UP000077521"/>
    </source>
</evidence>
<gene>
    <name evidence="1" type="ORF">A4X13_0g8837</name>
</gene>
<name>A0A8T8SCR2_9BASI</name>
<proteinExistence type="predicted"/>
<reference evidence="1" key="2">
    <citation type="journal article" date="2019" name="IMA Fungus">
        <title>Genome sequencing and comparison of five Tilletia species to identify candidate genes for the detection of regulated species infecting wheat.</title>
        <authorList>
            <person name="Nguyen H.D.T."/>
            <person name="Sultana T."/>
            <person name="Kesanakurti P."/>
            <person name="Hambleton S."/>
        </authorList>
    </citation>
    <scope>NUCLEOTIDE SEQUENCE</scope>
    <source>
        <strain evidence="1">DAOMC 236416</strain>
    </source>
</reference>
<accession>A0A8T8SCR2</accession>
<dbReference type="EMBL" id="LWDF02001842">
    <property type="protein sequence ID" value="KAE8237304.1"/>
    <property type="molecule type" value="Genomic_DNA"/>
</dbReference>
<evidence type="ECO:0000313" key="1">
    <source>
        <dbReference type="EMBL" id="KAE8237304.1"/>
    </source>
</evidence>
<protein>
    <recommendedName>
        <fullName evidence="3">JmjC domain-containing protein</fullName>
    </recommendedName>
</protein>
<sequence>RVFTGHLATMESDMATTGNNVRERTIQSSFRDRYGKVVGEQGGLEAQTQDCREDERIPDRFCCRSCVHQTAHLAETGALDPGQECSFRGIRAVRTGAAGGPDFVVQAFLHQAIDIKFEVVQETAEMKGFPGSRGGELDAETCLVISKLAEGVMPLLLEEYAHAANPLLHVFQREAEDGRTYSQCGCECFMLGGWQCVRCGTELCLTCYGLVRQSEDTMGSELVEGTDVMACRSSQGSQWNPHTSRDFVPIARYSVQQLSWARALAMNGGSVYLKRGDELMDEVSSGVRAVAMGDMSGGNAHGHAHYRMERGWPRKGAAEDGTFVVRLRKSEPHSERLRRVLRYSLAMKDAFVVQQDMLQPLTTESLASMFPDETKMHVRRHVGRSIGGMLPERTEEDWTWNNIVKELSGQTTKTMGLDIRDYPQDGDLAAVSAQACSWFVMASACPGRSANAEGGEAPEHAAMRALGDVAAWSIISERDAGEKCYGATKCDDLELGQTTTLHVDEAGAINVLLWVGSGGDEVSVADMELDESSREDLDSRAVGAEWLWWPQEARGHFGEAARRCRVKGKAAGWEGHVLYAQNLSANEAFIQQVVDLGGEACRARIILQRVGEAVYIPAGVAHQVSTS</sequence>
<comment type="caution">
    <text evidence="1">The sequence shown here is derived from an EMBL/GenBank/DDBJ whole genome shotgun (WGS) entry which is preliminary data.</text>
</comment>
<feature type="non-terminal residue" evidence="1">
    <location>
        <position position="1"/>
    </location>
</feature>
<dbReference type="Gene3D" id="2.60.120.650">
    <property type="entry name" value="Cupin"/>
    <property type="match status" value="1"/>
</dbReference>
<dbReference type="AlphaFoldDB" id="A0A8T8SCR2"/>
<reference evidence="1" key="1">
    <citation type="submission" date="2016-04" db="EMBL/GenBank/DDBJ databases">
        <authorList>
            <person name="Nguyen H.D."/>
            <person name="Samba Siva P."/>
            <person name="Cullis J."/>
            <person name="Levesque C.A."/>
            <person name="Hambleton S."/>
        </authorList>
    </citation>
    <scope>NUCLEOTIDE SEQUENCE</scope>
    <source>
        <strain evidence="1">DAOMC 236416</strain>
    </source>
</reference>